<dbReference type="PANTHER" id="PTHR10404:SF46">
    <property type="entry name" value="VACUOLAR PROTEIN SORTING-ASSOCIATED PROTEIN 70"/>
    <property type="match status" value="1"/>
</dbReference>
<dbReference type="InterPro" id="IPR007484">
    <property type="entry name" value="Peptidase_M28"/>
</dbReference>
<comment type="caution">
    <text evidence="7">The sequence shown here is derived from an EMBL/GenBank/DDBJ whole genome shotgun (WGS) entry which is preliminary data.</text>
</comment>
<dbReference type="CDD" id="cd02121">
    <property type="entry name" value="PA_GCPII_like"/>
    <property type="match status" value="1"/>
</dbReference>
<dbReference type="Pfam" id="PF04253">
    <property type="entry name" value="TFR_dimer"/>
    <property type="match status" value="1"/>
</dbReference>
<dbReference type="EMBL" id="JACPNR010000004">
    <property type="protein sequence ID" value="MBI2677865.1"/>
    <property type="molecule type" value="Genomic_DNA"/>
</dbReference>
<protein>
    <submittedName>
        <fullName evidence="7">M28 family peptidase</fullName>
    </submittedName>
</protein>
<feature type="chain" id="PRO_5037986901" evidence="3">
    <location>
        <begin position="20"/>
        <end position="760"/>
    </location>
</feature>
<reference evidence="7" key="1">
    <citation type="submission" date="2020-07" db="EMBL/GenBank/DDBJ databases">
        <title>Huge and variable diversity of episymbiotic CPR bacteria and DPANN archaea in groundwater ecosystems.</title>
        <authorList>
            <person name="He C.Y."/>
            <person name="Keren R."/>
            <person name="Whittaker M."/>
            <person name="Farag I.F."/>
            <person name="Doudna J."/>
            <person name="Cate J.H.D."/>
            <person name="Banfield J.F."/>
        </authorList>
    </citation>
    <scope>NUCLEOTIDE SEQUENCE</scope>
    <source>
        <strain evidence="7">NC_groundwater_580_Pr5_B-0.1um_64_19</strain>
    </source>
</reference>
<dbReference type="AlphaFoldDB" id="A0A932ENM5"/>
<comment type="similarity">
    <text evidence="1">Belongs to the peptidase M28 family. M28B subfamily.</text>
</comment>
<dbReference type="Proteomes" id="UP000779809">
    <property type="component" value="Unassembled WGS sequence"/>
</dbReference>
<keyword evidence="3" id="KW-0732">Signal</keyword>
<feature type="signal peptide" evidence="3">
    <location>
        <begin position="1"/>
        <end position="19"/>
    </location>
</feature>
<accession>A0A932ENM5</accession>
<feature type="domain" description="Transferrin receptor-like dimerisation" evidence="5">
    <location>
        <begin position="632"/>
        <end position="747"/>
    </location>
</feature>
<dbReference type="PANTHER" id="PTHR10404">
    <property type="entry name" value="N-ACETYLATED-ALPHA-LINKED ACIDIC DIPEPTIDASE"/>
    <property type="match status" value="1"/>
</dbReference>
<dbReference type="InterPro" id="IPR007365">
    <property type="entry name" value="TFR-like_dimer_dom"/>
</dbReference>
<dbReference type="InterPro" id="IPR036757">
    <property type="entry name" value="TFR-like_dimer_dom_sf"/>
</dbReference>
<dbReference type="Gene3D" id="3.50.30.30">
    <property type="match status" value="1"/>
</dbReference>
<dbReference type="FunFam" id="3.40.630.10:FF:000101">
    <property type="entry name" value="N-acetylated alpha-linked acidic dipeptidase like 1"/>
    <property type="match status" value="1"/>
</dbReference>
<evidence type="ECO:0000313" key="8">
    <source>
        <dbReference type="Proteomes" id="UP000779809"/>
    </source>
</evidence>
<evidence type="ECO:0000256" key="2">
    <source>
        <dbReference type="SAM" id="Coils"/>
    </source>
</evidence>
<feature type="domain" description="Peptidase M28" evidence="6">
    <location>
        <begin position="335"/>
        <end position="535"/>
    </location>
</feature>
<gene>
    <name evidence="7" type="ORF">HYX28_03695</name>
</gene>
<dbReference type="SUPFAM" id="SSF52025">
    <property type="entry name" value="PA domain"/>
    <property type="match status" value="1"/>
</dbReference>
<proteinExistence type="inferred from homology"/>
<dbReference type="InterPro" id="IPR003137">
    <property type="entry name" value="PA_domain"/>
</dbReference>
<dbReference type="Gene3D" id="1.20.930.40">
    <property type="entry name" value="Transferrin receptor-like, dimerisation domain"/>
    <property type="match status" value="1"/>
</dbReference>
<dbReference type="Pfam" id="PF04389">
    <property type="entry name" value="Peptidase_M28"/>
    <property type="match status" value="1"/>
</dbReference>
<evidence type="ECO:0000256" key="3">
    <source>
        <dbReference type="SAM" id="SignalP"/>
    </source>
</evidence>
<feature type="coiled-coil region" evidence="2">
    <location>
        <begin position="577"/>
        <end position="608"/>
    </location>
</feature>
<evidence type="ECO:0000259" key="4">
    <source>
        <dbReference type="Pfam" id="PF02225"/>
    </source>
</evidence>
<name>A0A932ENM5_9BACT</name>
<sequence length="760" mass="84207">MRKLGIILVVLLCLVSLGAAPGQTSSAPQARLAGYSIAASAKQREWEEKFRALPEPANLRAYMQRLTAQPHHVGSPYDKDNAEWMLARFKEWGWDAHIETFDVLFPTPKERLLELVAPTKFVAKLQEAPVAGDTTSGQQALQLPTYNAYSGDGDVTAPLIYVNFGLREDYETLDRMGISVKGAIVIARYGHAWRGIKPKVAYEHGAIGCILYSDPQQDGYNVGDVFPKGGLRPSQGVQRGAVTDTQYPGDPLTPGIGSVPGAKRIALKGAPTIVKIPVLPISYADAQPLLAAITGRVAPKEWRGALPITYHIGPGAAKVHLKALFNWDTKPLYDVIAKLPGSEYPDEWILRGNHHDAWVNGADDPISGQVALLEEARALGELYKQGWRPKRTILYAAWDGEEPGLLGSTEWVETHAEELRQHAVVYINSDSNGRGFIYIGGSHSLENFANAIEKDIQDPEKKISVWKRDQMWRIDDAKSADDRKEIRNREDLRIEALGDGSDYSPFLDHLGVSSLAIEYGGEDDAGVYHSIYDDFYWFTHYSDTDFAYGRALSQTIGTAVMRLADSEVLPYEFTNFADTVKKYVDELQKLLKDKQEEAEERNKRLEEGVYTAMSDPKNPTLPPPTLERPPFLNFAPLQNGLETLTASAERYRKAMQKAEKNGDLVLSPDVARELNAKLILTERALIVPEGLPGRAWYKHQIYTPGVYTGYGVKTLAAIREPLEERKYKQAEAAIPRVAQTLRDSAAAIDAASAILEKAAQ</sequence>
<dbReference type="InterPro" id="IPR039373">
    <property type="entry name" value="Peptidase_M28B"/>
</dbReference>
<dbReference type="Gene3D" id="3.40.630.10">
    <property type="entry name" value="Zn peptidases"/>
    <property type="match status" value="1"/>
</dbReference>
<dbReference type="SUPFAM" id="SSF53187">
    <property type="entry name" value="Zn-dependent exopeptidases"/>
    <property type="match status" value="1"/>
</dbReference>
<evidence type="ECO:0000259" key="5">
    <source>
        <dbReference type="Pfam" id="PF04253"/>
    </source>
</evidence>
<evidence type="ECO:0000256" key="1">
    <source>
        <dbReference type="ARBA" id="ARBA00005634"/>
    </source>
</evidence>
<evidence type="ECO:0000313" key="7">
    <source>
        <dbReference type="EMBL" id="MBI2677865.1"/>
    </source>
</evidence>
<dbReference type="SUPFAM" id="SSF47672">
    <property type="entry name" value="Transferrin receptor-like dimerisation domain"/>
    <property type="match status" value="1"/>
</dbReference>
<dbReference type="InterPro" id="IPR046450">
    <property type="entry name" value="PA_dom_sf"/>
</dbReference>
<feature type="domain" description="PA" evidence="4">
    <location>
        <begin position="155"/>
        <end position="241"/>
    </location>
</feature>
<keyword evidence="2" id="KW-0175">Coiled coil</keyword>
<evidence type="ECO:0000259" key="6">
    <source>
        <dbReference type="Pfam" id="PF04389"/>
    </source>
</evidence>
<organism evidence="7 8">
    <name type="scientific">Candidatus Korobacter versatilis</name>
    <dbReference type="NCBI Taxonomy" id="658062"/>
    <lineage>
        <taxon>Bacteria</taxon>
        <taxon>Pseudomonadati</taxon>
        <taxon>Acidobacteriota</taxon>
        <taxon>Terriglobia</taxon>
        <taxon>Terriglobales</taxon>
        <taxon>Candidatus Korobacteraceae</taxon>
        <taxon>Candidatus Korobacter</taxon>
    </lineage>
</organism>
<dbReference type="Pfam" id="PF02225">
    <property type="entry name" value="PA"/>
    <property type="match status" value="1"/>
</dbReference>